<feature type="transmembrane region" description="Helical" evidence="1">
    <location>
        <begin position="81"/>
        <end position="101"/>
    </location>
</feature>
<reference evidence="2" key="2">
    <citation type="submission" date="2020-09" db="EMBL/GenBank/DDBJ databases">
        <authorList>
            <person name="Sun Q."/>
            <person name="Ohkuma M."/>
        </authorList>
    </citation>
    <scope>NUCLEOTIDE SEQUENCE</scope>
    <source>
        <strain evidence="2">JCM 5069</strain>
    </source>
</reference>
<feature type="transmembrane region" description="Helical" evidence="1">
    <location>
        <begin position="244"/>
        <end position="263"/>
    </location>
</feature>
<feature type="transmembrane region" description="Helical" evidence="1">
    <location>
        <begin position="150"/>
        <end position="171"/>
    </location>
</feature>
<name>A0A919KTZ7_9ACTN</name>
<keyword evidence="1" id="KW-0472">Membrane</keyword>
<organism evidence="2 3">
    <name type="scientific">Streptomyces sulfonofaciens</name>
    <dbReference type="NCBI Taxonomy" id="68272"/>
    <lineage>
        <taxon>Bacteria</taxon>
        <taxon>Bacillati</taxon>
        <taxon>Actinomycetota</taxon>
        <taxon>Actinomycetes</taxon>
        <taxon>Kitasatosporales</taxon>
        <taxon>Streptomycetaceae</taxon>
        <taxon>Streptomyces</taxon>
    </lineage>
</organism>
<gene>
    <name evidence="2" type="ORF">GCM10018793_09410</name>
</gene>
<feature type="transmembrane region" description="Helical" evidence="1">
    <location>
        <begin position="113"/>
        <end position="144"/>
    </location>
</feature>
<dbReference type="EMBL" id="BNCD01000002">
    <property type="protein sequence ID" value="GHH72433.1"/>
    <property type="molecule type" value="Genomic_DNA"/>
</dbReference>
<sequence length="323" mass="30666">MVALAACAAWALVTAAVSGGRPEGTLLAVLAVSAGYAGGRIAGVLLPVAAPAAMAPAGALLVVVAPHAARLPGGLLALGDTAGTAAVWVLSAGAACCAACAARRPLSRSVLRLLAAGLAVAAALLGSPTGAAAALAVLACSLAVGGIDRSYGLAALTGVSVLAAAATWAVAADALPPGLPAHAADALGAHRVLLWRDAAALAVEHPVLGAGPGRFADLSPTVAAYSPGTGGPRSALLQQAAEQGLVGVALLGAGPCWALYALWRSRRPTPVVLTAAAALTVLAGLALAGDALSFTPVTAGAGLLAGLATARPLEGGPPADGAG</sequence>
<accession>A0A919KTZ7</accession>
<evidence type="ECO:0008006" key="4">
    <source>
        <dbReference type="Google" id="ProtNLM"/>
    </source>
</evidence>
<feature type="transmembrane region" description="Helical" evidence="1">
    <location>
        <begin position="269"/>
        <end position="288"/>
    </location>
</feature>
<protein>
    <recommendedName>
        <fullName evidence="4">O-antigen polymerase</fullName>
    </recommendedName>
</protein>
<evidence type="ECO:0000256" key="1">
    <source>
        <dbReference type="SAM" id="Phobius"/>
    </source>
</evidence>
<comment type="caution">
    <text evidence="2">The sequence shown here is derived from an EMBL/GenBank/DDBJ whole genome shotgun (WGS) entry which is preliminary data.</text>
</comment>
<feature type="transmembrane region" description="Helical" evidence="1">
    <location>
        <begin position="53"/>
        <end position="69"/>
    </location>
</feature>
<evidence type="ECO:0000313" key="3">
    <source>
        <dbReference type="Proteomes" id="UP000603708"/>
    </source>
</evidence>
<reference evidence="2" key="1">
    <citation type="journal article" date="2014" name="Int. J. Syst. Evol. Microbiol.">
        <title>Complete genome sequence of Corynebacterium casei LMG S-19264T (=DSM 44701T), isolated from a smear-ripened cheese.</title>
        <authorList>
            <consortium name="US DOE Joint Genome Institute (JGI-PGF)"/>
            <person name="Walter F."/>
            <person name="Albersmeier A."/>
            <person name="Kalinowski J."/>
            <person name="Ruckert C."/>
        </authorList>
    </citation>
    <scope>NUCLEOTIDE SEQUENCE</scope>
    <source>
        <strain evidence="2">JCM 5069</strain>
    </source>
</reference>
<proteinExistence type="predicted"/>
<dbReference type="Proteomes" id="UP000603708">
    <property type="component" value="Unassembled WGS sequence"/>
</dbReference>
<dbReference type="AlphaFoldDB" id="A0A919KTZ7"/>
<evidence type="ECO:0000313" key="2">
    <source>
        <dbReference type="EMBL" id="GHH72433.1"/>
    </source>
</evidence>
<keyword evidence="3" id="KW-1185">Reference proteome</keyword>
<keyword evidence="1" id="KW-1133">Transmembrane helix</keyword>
<keyword evidence="1" id="KW-0812">Transmembrane</keyword>